<feature type="region of interest" description="Disordered" evidence="3">
    <location>
        <begin position="432"/>
        <end position="496"/>
    </location>
</feature>
<sequence length="1668" mass="186198">MSPNELRTAFRALGSPDYIVCSHSRNGDTRRTERWPSIGYINRRSNKLFKFRVMFPNQAITEQVYSNYHALRRTQSTHEAIPNSFQLRPLSDLNWDQPTRTLYNPLLPSNSHLRDTKLGLSPLPLTVRVADIAQVIMDHVFDNTDVDITGTVATITFYNSDIRDIAWHAWRANPLIVRGHVLAVSALTGPLQQPPPSSALLTCHDCGRLGHIASECTVFQELDDHGRPIRRQATPAPNTPRSTYSGPATTQGRSASHSKTQVVASKPQGTAGDTLASYDVRRLQERFLRMEAETKRHSEELAKVKAENAAQQAQLAEQAAQLAKRAEHHVATQQTLEVQARVQAQAAEDRQAMKANIAQAIALLTQAASSSAPLATPPPIISKTSTRAPFIYTWILLLSLLLTGVTAFPTHAHTLQPTLPLAQDAGIPVLHHTSFGHAGPSSSDDSANSEYSDHRLQATSPVATTLRRSQRGPHRRKPWRPAKHLLSPPQLGTDWSPTDAIRTREARYESFLGHPVSLPDTRDSVLRVATTNINKNTKTKIYAELGDWFIANQLDFAILADADLGEQPFHIWCAQTNGTSRPGLATLSASRVAILYDYQRWHSRLQLTATTTSPSGRSIAIHRRLGQRGKLTLLGTYCPASPHTCRTETIQEWDWLAEHTPPPAPRTLVLLAEDFNTYGTNSLDRSSPAQRSHASTAMGEAFESWQQLHNWTSTFRYLHPQIPRYTYARAGTAVALDDILIQTRTAHCIQASGIWTGSLHSSDHIGTPITQIALDHGWSSSTQLKGVRPIRVVNTRNTTDADMAQFTQHTNHLLQTQQLPPLIPPLAPTDDDPATTSQWLESAMHNFYAILYGKAKILWGETSQTQRAINRATAIKRSNRCMAQWRHTSSNLPTKSNGPNGFAIPPNYHQAVLTPKEHQHFNTGGTTGLAPRWTMAHLAYDRVDTLAQGLPQQTPMADHSAAHICATIPNRTLHRTPHTSIPPKCPRSIHASHLNTQYYGGPPRRYSENKTDVTAALQHLLDNWIPPTERTHRPAHLSTLSPSDLPQAPRFVREWILHDMDRPDHIAPGFIHEGQCTWETYMYTPEMQQRCDRHLRKHVAPGYGGVSQELWIAAPTAIRERERLIINTILRTGCVPPCLGRKQMLYLAKTDTAHGIVNLDNGLPPWRPITVQSAFTSRLFMVIRDYITPIIPNEPLQHGFQKDRTVQDAVILTSLLIDCARRTKTELFLTSKDCLKCFDRVPSWVMEYIYLKLGVPSTPRKLMAHFLGASQIDIRTAFGWVDGGHRDFGQGQGSILAVMHTGYYMDLLQQQQQRGLDPIKISHHQHPEGLTHRPIGSLLFVDDALDVATTYAGIQHRAAISDIFTGKYASGGVFGAEKSFMLYLSSHHYPAISLNNGLGEPQPVKVIAPIDGFKHLGIHQGVGAQWAANTQTLWRKLKRQAEQLAPKRLTWAEFRYIVNAVWMPSILYRCALSDSLSIASAFDVLIRKTAKRVLHLPHDHPTEWFYDPMDGLGLHNCELLSQGQRIYQFLRIANDTGSPAYDALMNEMEAYQIQMGLTNNPLLSPIPPPSSDTSFLGTTIRIAAASAHKYTIHATWHSPPECLSTRPCNRSIWTHLSPALGTTLMKINKASKLKVRWLGDITNERGTQLLLALETLQLRFGWTAAQLP</sequence>
<protein>
    <recommendedName>
        <fullName evidence="4">CCHC-type domain-containing protein</fullName>
    </recommendedName>
</protein>
<evidence type="ECO:0000256" key="1">
    <source>
        <dbReference type="PROSITE-ProRule" id="PRU00047"/>
    </source>
</evidence>
<evidence type="ECO:0000313" key="6">
    <source>
        <dbReference type="Proteomes" id="UP000481153"/>
    </source>
</evidence>
<dbReference type="GO" id="GO:0003676">
    <property type="term" value="F:nucleic acid binding"/>
    <property type="evidence" value="ECO:0007669"/>
    <property type="project" value="InterPro"/>
</dbReference>
<dbReference type="EMBL" id="VJMJ01000160">
    <property type="protein sequence ID" value="KAF0729843.1"/>
    <property type="molecule type" value="Genomic_DNA"/>
</dbReference>
<organism evidence="5 6">
    <name type="scientific">Aphanomyces euteiches</name>
    <dbReference type="NCBI Taxonomy" id="100861"/>
    <lineage>
        <taxon>Eukaryota</taxon>
        <taxon>Sar</taxon>
        <taxon>Stramenopiles</taxon>
        <taxon>Oomycota</taxon>
        <taxon>Saprolegniomycetes</taxon>
        <taxon>Saprolegniales</taxon>
        <taxon>Verrucalvaceae</taxon>
        <taxon>Aphanomyces</taxon>
    </lineage>
</organism>
<dbReference type="SUPFAM" id="SSF56219">
    <property type="entry name" value="DNase I-like"/>
    <property type="match status" value="1"/>
</dbReference>
<evidence type="ECO:0000259" key="4">
    <source>
        <dbReference type="PROSITE" id="PS50158"/>
    </source>
</evidence>
<dbReference type="InterPro" id="IPR036691">
    <property type="entry name" value="Endo/exonu/phosph_ase_sf"/>
</dbReference>
<dbReference type="Proteomes" id="UP000481153">
    <property type="component" value="Unassembled WGS sequence"/>
</dbReference>
<feature type="compositionally biased region" description="Polar residues" evidence="3">
    <location>
        <begin position="457"/>
        <end position="467"/>
    </location>
</feature>
<dbReference type="InterPro" id="IPR001878">
    <property type="entry name" value="Znf_CCHC"/>
</dbReference>
<gene>
    <name evidence="5" type="ORF">Ae201684_012626</name>
</gene>
<evidence type="ECO:0000256" key="3">
    <source>
        <dbReference type="SAM" id="MobiDB-lite"/>
    </source>
</evidence>
<accession>A0A6G0WQZ8</accession>
<dbReference type="PROSITE" id="PS50158">
    <property type="entry name" value="ZF_CCHC"/>
    <property type="match status" value="1"/>
</dbReference>
<evidence type="ECO:0000313" key="5">
    <source>
        <dbReference type="EMBL" id="KAF0729843.1"/>
    </source>
</evidence>
<keyword evidence="2" id="KW-0175">Coiled coil</keyword>
<feature type="compositionally biased region" description="Polar residues" evidence="3">
    <location>
        <begin position="235"/>
        <end position="263"/>
    </location>
</feature>
<proteinExistence type="predicted"/>
<dbReference type="Gene3D" id="3.60.10.10">
    <property type="entry name" value="Endonuclease/exonuclease/phosphatase"/>
    <property type="match status" value="1"/>
</dbReference>
<keyword evidence="1" id="KW-0479">Metal-binding</keyword>
<keyword evidence="6" id="KW-1185">Reference proteome</keyword>
<reference evidence="5 6" key="1">
    <citation type="submission" date="2019-07" db="EMBL/GenBank/DDBJ databases">
        <title>Genomics analysis of Aphanomyces spp. identifies a new class of oomycete effector associated with host adaptation.</title>
        <authorList>
            <person name="Gaulin E."/>
        </authorList>
    </citation>
    <scope>NUCLEOTIDE SEQUENCE [LARGE SCALE GENOMIC DNA]</scope>
    <source>
        <strain evidence="5 6">ATCC 201684</strain>
    </source>
</reference>
<keyword evidence="1" id="KW-0862">Zinc</keyword>
<keyword evidence="1" id="KW-0863">Zinc-finger</keyword>
<comment type="caution">
    <text evidence="5">The sequence shown here is derived from an EMBL/GenBank/DDBJ whole genome shotgun (WGS) entry which is preliminary data.</text>
</comment>
<evidence type="ECO:0000256" key="2">
    <source>
        <dbReference type="SAM" id="Coils"/>
    </source>
</evidence>
<dbReference type="GO" id="GO:0008270">
    <property type="term" value="F:zinc ion binding"/>
    <property type="evidence" value="ECO:0007669"/>
    <property type="project" value="UniProtKB-KW"/>
</dbReference>
<feature type="coiled-coil region" evidence="2">
    <location>
        <begin position="280"/>
        <end position="326"/>
    </location>
</feature>
<feature type="compositionally biased region" description="Low complexity" evidence="3">
    <location>
        <begin position="441"/>
        <end position="450"/>
    </location>
</feature>
<feature type="region of interest" description="Disordered" evidence="3">
    <location>
        <begin position="227"/>
        <end position="273"/>
    </location>
</feature>
<dbReference type="VEuPathDB" id="FungiDB:AeMF1_013991"/>
<name>A0A6G0WQZ8_9STRA</name>
<feature type="compositionally biased region" description="Basic residues" evidence="3">
    <location>
        <begin position="468"/>
        <end position="483"/>
    </location>
</feature>
<feature type="domain" description="CCHC-type" evidence="4">
    <location>
        <begin position="203"/>
        <end position="216"/>
    </location>
</feature>